<dbReference type="Proteomes" id="UP000190989">
    <property type="component" value="Unassembled WGS sequence"/>
</dbReference>
<proteinExistence type="predicted"/>
<accession>A0A1U6IU24</accession>
<evidence type="ECO:0000256" key="3">
    <source>
        <dbReference type="ARBA" id="ARBA00023004"/>
    </source>
</evidence>
<dbReference type="SUPFAM" id="SSF46626">
    <property type="entry name" value="Cytochrome c"/>
    <property type="match status" value="1"/>
</dbReference>
<evidence type="ECO:0000256" key="4">
    <source>
        <dbReference type="PROSITE-ProRule" id="PRU00433"/>
    </source>
</evidence>
<sequence length="503" mass="55170">MAKLRHSFRSLFLLLATVTGAAAVSVAAARDPLPRWWSPGEGRVFPEELDYENGDGTLRLLLTGGKLETNGHPFFEPIGSNGRACVTCHQPADAMSLSAQSARERWDATGGKDPLFAAYDGSNCPSLPQGERASHSLLLDRGLIRIERAWPVREWNGKPVTPDFSITVVRDPNGCNSGPDRGPKHGNISVYRRPRPVANMKYLLAVGFPFDPKQGYALPIDPRTGQMMSGNIMADNRTGTLRLQMEDAGSTHLEMLKHLDEADISRIEEFEKRIFTAQQVSKEAGALDTLGAKGGPAHLRDSEPGALGSIGEPVWSEFAKWEDISPEDAKTLTPAQLAFRQSVARGAKVFRERTFLISDSAGINSRIGFGNPVRNSCVFCHNMSQMGNDVAPGQVDLGTTTMPFADPMPDLPLFRITCLKAPHPHYGREFYTMDPGFALTTGRCADVGKITLQSMRGLAARPPYFSNGLAGDLRGVVDYYDRRYDIGYTEQEKRDLVNLMSVL</sequence>
<dbReference type="GO" id="GO:0046872">
    <property type="term" value="F:metal ion binding"/>
    <property type="evidence" value="ECO:0007669"/>
    <property type="project" value="UniProtKB-KW"/>
</dbReference>
<feature type="domain" description="Cytochrome c" evidence="6">
    <location>
        <begin position="341"/>
        <end position="503"/>
    </location>
</feature>
<dbReference type="EMBL" id="FVZE01000015">
    <property type="protein sequence ID" value="SLK11509.1"/>
    <property type="molecule type" value="Genomic_DNA"/>
</dbReference>
<keyword evidence="3 4" id="KW-0408">Iron</keyword>
<dbReference type="RefSeq" id="WP_245829512.1">
    <property type="nucleotide sequence ID" value="NZ_FVZE01000015.1"/>
</dbReference>
<dbReference type="Gene3D" id="1.10.760.10">
    <property type="entry name" value="Cytochrome c-like domain"/>
    <property type="match status" value="1"/>
</dbReference>
<organism evidence="7 8">
    <name type="scientific">Novosphingobium mathurense</name>
    <dbReference type="NCBI Taxonomy" id="428990"/>
    <lineage>
        <taxon>Bacteria</taxon>
        <taxon>Pseudomonadati</taxon>
        <taxon>Pseudomonadota</taxon>
        <taxon>Alphaproteobacteria</taxon>
        <taxon>Sphingomonadales</taxon>
        <taxon>Sphingomonadaceae</taxon>
        <taxon>Novosphingobium</taxon>
    </lineage>
</organism>
<dbReference type="AlphaFoldDB" id="A0A1U6IU24"/>
<dbReference type="PROSITE" id="PS51007">
    <property type="entry name" value="CYTC"/>
    <property type="match status" value="1"/>
</dbReference>
<evidence type="ECO:0000259" key="6">
    <source>
        <dbReference type="PROSITE" id="PS51007"/>
    </source>
</evidence>
<reference evidence="8" key="1">
    <citation type="submission" date="2017-02" db="EMBL/GenBank/DDBJ databases">
        <authorList>
            <person name="Varghese N."/>
            <person name="Submissions S."/>
        </authorList>
    </citation>
    <scope>NUCLEOTIDE SEQUENCE [LARGE SCALE GENOMIC DNA]</scope>
    <source>
        <strain evidence="8">SM117</strain>
    </source>
</reference>
<dbReference type="GO" id="GO:0009055">
    <property type="term" value="F:electron transfer activity"/>
    <property type="evidence" value="ECO:0007669"/>
    <property type="project" value="InterPro"/>
</dbReference>
<dbReference type="GO" id="GO:0020037">
    <property type="term" value="F:heme binding"/>
    <property type="evidence" value="ECO:0007669"/>
    <property type="project" value="InterPro"/>
</dbReference>
<evidence type="ECO:0000313" key="7">
    <source>
        <dbReference type="EMBL" id="SLK11509.1"/>
    </source>
</evidence>
<evidence type="ECO:0000313" key="8">
    <source>
        <dbReference type="Proteomes" id="UP000190989"/>
    </source>
</evidence>
<feature type="signal peptide" evidence="5">
    <location>
        <begin position="1"/>
        <end position="21"/>
    </location>
</feature>
<keyword evidence="8" id="KW-1185">Reference proteome</keyword>
<evidence type="ECO:0000256" key="2">
    <source>
        <dbReference type="ARBA" id="ARBA00022723"/>
    </source>
</evidence>
<dbReference type="STRING" id="428990.SAMN06295987_1152"/>
<keyword evidence="2 4" id="KW-0479">Metal-binding</keyword>
<protein>
    <recommendedName>
        <fullName evidence="6">Cytochrome c domain-containing protein</fullName>
    </recommendedName>
</protein>
<feature type="chain" id="PRO_5010545384" description="Cytochrome c domain-containing protein" evidence="5">
    <location>
        <begin position="22"/>
        <end position="503"/>
    </location>
</feature>
<keyword evidence="5" id="KW-0732">Signal</keyword>
<dbReference type="InterPro" id="IPR009056">
    <property type="entry name" value="Cyt_c-like_dom"/>
</dbReference>
<evidence type="ECO:0000256" key="1">
    <source>
        <dbReference type="ARBA" id="ARBA00022617"/>
    </source>
</evidence>
<keyword evidence="1 4" id="KW-0349">Heme</keyword>
<dbReference type="InterPro" id="IPR036909">
    <property type="entry name" value="Cyt_c-like_dom_sf"/>
</dbReference>
<name>A0A1U6IU24_9SPHN</name>
<gene>
    <name evidence="7" type="ORF">SAMN06295987_1152</name>
</gene>
<evidence type="ECO:0000256" key="5">
    <source>
        <dbReference type="SAM" id="SignalP"/>
    </source>
</evidence>